<comment type="similarity">
    <text evidence="4">Belongs to the AP180 family.</text>
</comment>
<evidence type="ECO:0000256" key="6">
    <source>
        <dbReference type="SAM" id="MobiDB-lite"/>
    </source>
</evidence>
<dbReference type="PROSITE" id="PS50942">
    <property type="entry name" value="ENTH"/>
    <property type="match status" value="1"/>
</dbReference>
<feature type="compositionally biased region" description="Low complexity" evidence="6">
    <location>
        <begin position="360"/>
        <end position="380"/>
    </location>
</feature>
<keyword evidence="2" id="KW-0963">Cytoplasm</keyword>
<dbReference type="InterPro" id="IPR011417">
    <property type="entry name" value="ANTH_dom"/>
</dbReference>
<dbReference type="GO" id="GO:0005905">
    <property type="term" value="C:clathrin-coated pit"/>
    <property type="evidence" value="ECO:0007669"/>
    <property type="project" value="TreeGrafter"/>
</dbReference>
<dbReference type="InterPro" id="IPR008942">
    <property type="entry name" value="ENTH_VHS"/>
</dbReference>
<dbReference type="GO" id="GO:0000149">
    <property type="term" value="F:SNARE binding"/>
    <property type="evidence" value="ECO:0007669"/>
    <property type="project" value="TreeGrafter"/>
</dbReference>
<comment type="function">
    <text evidence="3">Involved in endocytosis and clathrin cage assembly.</text>
</comment>
<dbReference type="SMART" id="SM00273">
    <property type="entry name" value="ENTH"/>
    <property type="match status" value="1"/>
</dbReference>
<feature type="region of interest" description="Disordered" evidence="6">
    <location>
        <begin position="349"/>
        <end position="380"/>
    </location>
</feature>
<organism evidence="8 9">
    <name type="scientific">Lipomyces starkeyi NRRL Y-11557</name>
    <dbReference type="NCBI Taxonomy" id="675824"/>
    <lineage>
        <taxon>Eukaryota</taxon>
        <taxon>Fungi</taxon>
        <taxon>Dikarya</taxon>
        <taxon>Ascomycota</taxon>
        <taxon>Saccharomycotina</taxon>
        <taxon>Lipomycetes</taxon>
        <taxon>Lipomycetales</taxon>
        <taxon>Lipomycetaceae</taxon>
        <taxon>Lipomyces</taxon>
    </lineage>
</organism>
<dbReference type="GO" id="GO:0032050">
    <property type="term" value="F:clathrin heavy chain binding"/>
    <property type="evidence" value="ECO:0007669"/>
    <property type="project" value="TreeGrafter"/>
</dbReference>
<dbReference type="AlphaFoldDB" id="A0A1E3QFB6"/>
<evidence type="ECO:0000256" key="1">
    <source>
        <dbReference type="ARBA" id="ARBA00004496"/>
    </source>
</evidence>
<dbReference type="InterPro" id="IPR014712">
    <property type="entry name" value="ANTH_dom_sf"/>
</dbReference>
<keyword evidence="9" id="KW-1185">Reference proteome</keyword>
<evidence type="ECO:0000256" key="4">
    <source>
        <dbReference type="ARBA" id="ARBA00061059"/>
    </source>
</evidence>
<protein>
    <recommendedName>
        <fullName evidence="7">ENTH domain-containing protein</fullName>
    </recommendedName>
</protein>
<accession>A0A1E3QFB6</accession>
<proteinExistence type="inferred from homology"/>
<comment type="subunit">
    <text evidence="5">Interacts with PAN1 and the clathrin heavy and light chains CHC1 and CLC1.</text>
</comment>
<dbReference type="Gene3D" id="1.25.40.90">
    <property type="match status" value="1"/>
</dbReference>
<dbReference type="Proteomes" id="UP000094385">
    <property type="component" value="Unassembled WGS sequence"/>
</dbReference>
<sequence>MGYDKIVKGATKIKMAAPKAKYIEPILQGTSNSAELDDIFRLLSARLRDSAWTIVYKALIVVHIMIREGKKDATLEYLSHHARMLDCSQMSSGAAARYGDTIVRYSKYLQDRVRQYASTKIDYVRHKKDNPTQGRLRNLSVDKGLLREVESVQSQIRYLLRCRFLPNDVSDDISLTAFRLLVHDLLALHQAVNEGVINVLEHYFEMSKYDAERALEVYKTFVEEMEGIVEYLQVARKLESATRLNVPNIKHAPTSLTQALEEYLNDPDFDVNRRQFLAQREAKMAAHRNDISVPDPIASAMSQSDVSARAGFQSQQQNQQTSGGPRKKLSPEQSLVDFFASIEQQESIFPEGTNGSAPTQQQIPSGPVSVPQSSQQQFQQVQQPFVYQPTGGSYPFQPLAVPQQTPLNRDFTGAGFGGYSNLTESQPFPTSAVLAQLQPGYAPVSQPDVHGWGQFSDQKLQQPSIFSQRQPLQPQTTGSTNPFRQSTMFTGISPQVSGASTSASTNPFHAAKPPSFGLNAVPEYGNGQQPQQAAAAPAPLAPQSTNPFARQRLEPKGESPLLQRQLLTQQTSGSTNPFRQSQIR</sequence>
<evidence type="ECO:0000313" key="8">
    <source>
        <dbReference type="EMBL" id="ODQ76320.1"/>
    </source>
</evidence>
<dbReference type="GO" id="GO:0005546">
    <property type="term" value="F:phosphatidylinositol-4,5-bisphosphate binding"/>
    <property type="evidence" value="ECO:0007669"/>
    <property type="project" value="TreeGrafter"/>
</dbReference>
<name>A0A1E3QFB6_LIPST</name>
<evidence type="ECO:0000313" key="9">
    <source>
        <dbReference type="Proteomes" id="UP000094385"/>
    </source>
</evidence>
<dbReference type="CDD" id="cd16988">
    <property type="entry name" value="ANTH_N_YAP180"/>
    <property type="match status" value="1"/>
</dbReference>
<evidence type="ECO:0000256" key="3">
    <source>
        <dbReference type="ARBA" id="ARBA00058079"/>
    </source>
</evidence>
<evidence type="ECO:0000256" key="2">
    <source>
        <dbReference type="ARBA" id="ARBA00022490"/>
    </source>
</evidence>
<comment type="subcellular location">
    <subcellularLocation>
        <location evidence="1">Cytoplasm</location>
    </subcellularLocation>
</comment>
<feature type="compositionally biased region" description="Polar residues" evidence="6">
    <location>
        <begin position="349"/>
        <end position="359"/>
    </location>
</feature>
<dbReference type="GO" id="GO:0030136">
    <property type="term" value="C:clathrin-coated vesicle"/>
    <property type="evidence" value="ECO:0007669"/>
    <property type="project" value="InterPro"/>
</dbReference>
<evidence type="ECO:0000259" key="7">
    <source>
        <dbReference type="PROSITE" id="PS50942"/>
    </source>
</evidence>
<feature type="region of interest" description="Disordered" evidence="6">
    <location>
        <begin position="287"/>
        <end position="330"/>
    </location>
</feature>
<dbReference type="GO" id="GO:0072583">
    <property type="term" value="P:clathrin-dependent endocytosis"/>
    <property type="evidence" value="ECO:0007669"/>
    <property type="project" value="InterPro"/>
</dbReference>
<dbReference type="EMBL" id="KV454289">
    <property type="protein sequence ID" value="ODQ76320.1"/>
    <property type="molecule type" value="Genomic_DNA"/>
</dbReference>
<dbReference type="OrthoDB" id="44015at2759"/>
<feature type="domain" description="ENTH" evidence="7">
    <location>
        <begin position="1"/>
        <end position="123"/>
    </location>
</feature>
<dbReference type="PANTHER" id="PTHR22951">
    <property type="entry name" value="CLATHRIN ASSEMBLY PROTEIN"/>
    <property type="match status" value="1"/>
</dbReference>
<evidence type="ECO:0000256" key="5">
    <source>
        <dbReference type="ARBA" id="ARBA00061916"/>
    </source>
</evidence>
<dbReference type="GO" id="GO:0006900">
    <property type="term" value="P:vesicle budding from membrane"/>
    <property type="evidence" value="ECO:0007669"/>
    <property type="project" value="TreeGrafter"/>
</dbReference>
<feature type="region of interest" description="Disordered" evidence="6">
    <location>
        <begin position="467"/>
        <end position="584"/>
    </location>
</feature>
<dbReference type="SUPFAM" id="SSF48464">
    <property type="entry name" value="ENTH/VHS domain"/>
    <property type="match status" value="1"/>
</dbReference>
<dbReference type="GO" id="GO:0005545">
    <property type="term" value="F:1-phosphatidylinositol binding"/>
    <property type="evidence" value="ECO:0007669"/>
    <property type="project" value="InterPro"/>
</dbReference>
<dbReference type="SUPFAM" id="SSF89009">
    <property type="entry name" value="GAT-like domain"/>
    <property type="match status" value="1"/>
</dbReference>
<dbReference type="Pfam" id="PF07651">
    <property type="entry name" value="ANTH"/>
    <property type="match status" value="1"/>
</dbReference>
<reference evidence="8 9" key="1">
    <citation type="journal article" date="2016" name="Proc. Natl. Acad. Sci. U.S.A.">
        <title>Comparative genomics of biotechnologically important yeasts.</title>
        <authorList>
            <person name="Riley R."/>
            <person name="Haridas S."/>
            <person name="Wolfe K.H."/>
            <person name="Lopes M.R."/>
            <person name="Hittinger C.T."/>
            <person name="Goeker M."/>
            <person name="Salamov A.A."/>
            <person name="Wisecaver J.H."/>
            <person name="Long T.M."/>
            <person name="Calvey C.H."/>
            <person name="Aerts A.L."/>
            <person name="Barry K.W."/>
            <person name="Choi C."/>
            <person name="Clum A."/>
            <person name="Coughlan A.Y."/>
            <person name="Deshpande S."/>
            <person name="Douglass A.P."/>
            <person name="Hanson S.J."/>
            <person name="Klenk H.-P."/>
            <person name="LaButti K.M."/>
            <person name="Lapidus A."/>
            <person name="Lindquist E.A."/>
            <person name="Lipzen A.M."/>
            <person name="Meier-Kolthoff J.P."/>
            <person name="Ohm R.A."/>
            <person name="Otillar R.P."/>
            <person name="Pangilinan J.L."/>
            <person name="Peng Y."/>
            <person name="Rokas A."/>
            <person name="Rosa C.A."/>
            <person name="Scheuner C."/>
            <person name="Sibirny A.A."/>
            <person name="Slot J.C."/>
            <person name="Stielow J.B."/>
            <person name="Sun H."/>
            <person name="Kurtzman C.P."/>
            <person name="Blackwell M."/>
            <person name="Grigoriev I.V."/>
            <person name="Jeffries T.W."/>
        </authorList>
    </citation>
    <scope>NUCLEOTIDE SEQUENCE [LARGE SCALE GENOMIC DNA]</scope>
    <source>
        <strain evidence="8 9">NRRL Y-11557</strain>
    </source>
</reference>
<dbReference type="InterPro" id="IPR045192">
    <property type="entry name" value="AP180-like"/>
</dbReference>
<feature type="compositionally biased region" description="Polar residues" evidence="6">
    <location>
        <begin position="467"/>
        <end position="507"/>
    </location>
</feature>
<dbReference type="STRING" id="675824.A0A1E3QFB6"/>
<feature type="compositionally biased region" description="Polar residues" evidence="6">
    <location>
        <begin position="572"/>
        <end position="584"/>
    </location>
</feature>
<gene>
    <name evidence="8" type="ORF">LIPSTDRAFT_67202</name>
</gene>
<dbReference type="Gene3D" id="1.20.58.150">
    <property type="entry name" value="ANTH domain"/>
    <property type="match status" value="1"/>
</dbReference>
<dbReference type="GO" id="GO:0048268">
    <property type="term" value="P:clathrin coat assembly"/>
    <property type="evidence" value="ECO:0007669"/>
    <property type="project" value="InterPro"/>
</dbReference>
<dbReference type="InterPro" id="IPR013809">
    <property type="entry name" value="ENTH"/>
</dbReference>
<dbReference type="PANTHER" id="PTHR22951:SF5">
    <property type="entry name" value="PHOSPHATIDYLINOSITOL-BINDING CLATHRIN ASSEMBLY PROTEIN LAP"/>
    <property type="match status" value="1"/>
</dbReference>
<feature type="compositionally biased region" description="Low complexity" evidence="6">
    <location>
        <begin position="561"/>
        <end position="571"/>
    </location>
</feature>
<feature type="compositionally biased region" description="Low complexity" evidence="6">
    <location>
        <begin position="528"/>
        <end position="543"/>
    </location>
</feature>
<dbReference type="FunFam" id="1.20.58.150:FF:000004">
    <property type="entry name" value="ENTH domain protein"/>
    <property type="match status" value="1"/>
</dbReference>